<evidence type="ECO:0000313" key="3">
    <source>
        <dbReference type="Proteomes" id="UP000265750"/>
    </source>
</evidence>
<sequence>MLKQVGTDFIDRRNAAKEAKAALLEKMKAKRNDPDAQARRDEHAAIVAARAEREAARREQQQAEQAEREAERAAQAAAEAEAAEQAAVSERDRLIAQTLADQAAQKAKRDARYAARQSRKG</sequence>
<name>A0A3A1WEX9_9HYPH</name>
<reference evidence="3" key="1">
    <citation type="submission" date="2018-09" db="EMBL/GenBank/DDBJ databases">
        <authorList>
            <person name="Tuo L."/>
        </authorList>
    </citation>
    <scope>NUCLEOTIDE SEQUENCE [LARGE SCALE GENOMIC DNA]</scope>
    <source>
        <strain evidence="3">M2BS4Y-1</strain>
    </source>
</reference>
<protein>
    <submittedName>
        <fullName evidence="2">Uncharacterized protein</fullName>
    </submittedName>
</protein>
<dbReference type="Pfam" id="PF20089">
    <property type="entry name" value="DUF6481"/>
    <property type="match status" value="1"/>
</dbReference>
<proteinExistence type="predicted"/>
<feature type="compositionally biased region" description="Basic and acidic residues" evidence="1">
    <location>
        <begin position="50"/>
        <end position="72"/>
    </location>
</feature>
<dbReference type="AlphaFoldDB" id="A0A3A1WEX9"/>
<organism evidence="2 3">
    <name type="scientific">Aureimonas flava</name>
    <dbReference type="NCBI Taxonomy" id="2320271"/>
    <lineage>
        <taxon>Bacteria</taxon>
        <taxon>Pseudomonadati</taxon>
        <taxon>Pseudomonadota</taxon>
        <taxon>Alphaproteobacteria</taxon>
        <taxon>Hyphomicrobiales</taxon>
        <taxon>Aurantimonadaceae</taxon>
        <taxon>Aureimonas</taxon>
    </lineage>
</organism>
<dbReference type="EMBL" id="QYRN01000012">
    <property type="protein sequence ID" value="RIX97990.1"/>
    <property type="molecule type" value="Genomic_DNA"/>
</dbReference>
<dbReference type="InterPro" id="IPR045510">
    <property type="entry name" value="DUF6481"/>
</dbReference>
<accession>A0A3A1WEX9</accession>
<feature type="region of interest" description="Disordered" evidence="1">
    <location>
        <begin position="50"/>
        <end position="89"/>
    </location>
</feature>
<feature type="compositionally biased region" description="Low complexity" evidence="1">
    <location>
        <begin position="73"/>
        <end position="87"/>
    </location>
</feature>
<evidence type="ECO:0000256" key="1">
    <source>
        <dbReference type="SAM" id="MobiDB-lite"/>
    </source>
</evidence>
<dbReference type="Proteomes" id="UP000265750">
    <property type="component" value="Unassembled WGS sequence"/>
</dbReference>
<comment type="caution">
    <text evidence="2">The sequence shown here is derived from an EMBL/GenBank/DDBJ whole genome shotgun (WGS) entry which is preliminary data.</text>
</comment>
<gene>
    <name evidence="2" type="ORF">D3218_18075</name>
</gene>
<evidence type="ECO:0000313" key="2">
    <source>
        <dbReference type="EMBL" id="RIX97990.1"/>
    </source>
</evidence>
<keyword evidence="3" id="KW-1185">Reference proteome</keyword>